<sequence>MEDKNTLEDGECSDSDGDSVRYLCSMPCKQSIKEEDGESRKDRDMDLKNTVAYSIPKNREDGEYPNNQLHPLHPVLPYEQRKPKKDGNIIPELSLRADLIPISPPKQTAKRSNSNVSLKTAVEEKAKQYKDRGQDSKRTTICSNADLSPKNKLKIAEEEIKHVKDRDLGSKQTEGRSNSNISLKTDLEALEKKIKHYKDRDRSSKRTTVCSSSDLSLKHKLKMAEEETKLFKEVIDKLSTELGESKSELRSNRKSLSEYHKELNKIEDSKRELKANLKNVENKAKKLKRGNSLLEKSNSDFQTKLKNCESELEAYRKERVDLADDNRDLQLRLEMAEEKAGLLTTQITNVESATLVEPLSYHSARKMDVVTLLKEEVEELKKRIRELQAGTNPCMEPSNKSSSSKVEIQLNKCMSELLACREWNKDLLRINNDLTAKLQISQRKVEQLRVSLKDTEYMSKAKDTALAMLNAEVETIKAYLENSRKQRNFESEHHVMHKRLKLQGGHIHAVDTEPKLAKEKETQLQESPIASTNAVTKSNTNVIANLPKIYQVEESDITSQMDRLTPDSTNNLDSV</sequence>
<gene>
    <name evidence="3" type="ORF">DdX_18265</name>
</gene>
<keyword evidence="4" id="KW-1185">Reference proteome</keyword>
<keyword evidence="1" id="KW-0175">Coiled coil</keyword>
<name>A0AAD4MK26_9BILA</name>
<feature type="region of interest" description="Disordered" evidence="2">
    <location>
        <begin position="103"/>
        <end position="145"/>
    </location>
</feature>
<evidence type="ECO:0000313" key="4">
    <source>
        <dbReference type="Proteomes" id="UP001201812"/>
    </source>
</evidence>
<feature type="region of interest" description="Disordered" evidence="2">
    <location>
        <begin position="1"/>
        <end position="20"/>
    </location>
</feature>
<comment type="caution">
    <text evidence="3">The sequence shown here is derived from an EMBL/GenBank/DDBJ whole genome shotgun (WGS) entry which is preliminary data.</text>
</comment>
<evidence type="ECO:0000256" key="2">
    <source>
        <dbReference type="SAM" id="MobiDB-lite"/>
    </source>
</evidence>
<protein>
    <submittedName>
        <fullName evidence="3">Uncharacterized protein</fullName>
    </submittedName>
</protein>
<dbReference type="EMBL" id="JAKKPZ010000248">
    <property type="protein sequence ID" value="KAI1697840.1"/>
    <property type="molecule type" value="Genomic_DNA"/>
</dbReference>
<feature type="compositionally biased region" description="Basic and acidic residues" evidence="2">
    <location>
        <begin position="121"/>
        <end position="138"/>
    </location>
</feature>
<organism evidence="3 4">
    <name type="scientific">Ditylenchus destructor</name>
    <dbReference type="NCBI Taxonomy" id="166010"/>
    <lineage>
        <taxon>Eukaryota</taxon>
        <taxon>Metazoa</taxon>
        <taxon>Ecdysozoa</taxon>
        <taxon>Nematoda</taxon>
        <taxon>Chromadorea</taxon>
        <taxon>Rhabditida</taxon>
        <taxon>Tylenchina</taxon>
        <taxon>Tylenchomorpha</taxon>
        <taxon>Sphaerularioidea</taxon>
        <taxon>Anguinidae</taxon>
        <taxon>Anguininae</taxon>
        <taxon>Ditylenchus</taxon>
    </lineage>
</organism>
<evidence type="ECO:0000313" key="3">
    <source>
        <dbReference type="EMBL" id="KAI1697840.1"/>
    </source>
</evidence>
<feature type="compositionally biased region" description="Acidic residues" evidence="2">
    <location>
        <begin position="8"/>
        <end position="17"/>
    </location>
</feature>
<dbReference type="Proteomes" id="UP001201812">
    <property type="component" value="Unassembled WGS sequence"/>
</dbReference>
<proteinExistence type="predicted"/>
<evidence type="ECO:0000256" key="1">
    <source>
        <dbReference type="SAM" id="Coils"/>
    </source>
</evidence>
<accession>A0AAD4MK26</accession>
<feature type="coiled-coil region" evidence="1">
    <location>
        <begin position="180"/>
        <end position="346"/>
    </location>
</feature>
<reference evidence="3" key="1">
    <citation type="submission" date="2022-01" db="EMBL/GenBank/DDBJ databases">
        <title>Genome Sequence Resource for Two Populations of Ditylenchus destructor, the Migratory Endoparasitic Phytonematode.</title>
        <authorList>
            <person name="Zhang H."/>
            <person name="Lin R."/>
            <person name="Xie B."/>
        </authorList>
    </citation>
    <scope>NUCLEOTIDE SEQUENCE</scope>
    <source>
        <strain evidence="3">BazhouSP</strain>
    </source>
</reference>
<feature type="coiled-coil region" evidence="1">
    <location>
        <begin position="431"/>
        <end position="486"/>
    </location>
</feature>
<dbReference type="AlphaFoldDB" id="A0AAD4MK26"/>